<gene>
    <name evidence="1" type="ORF">F0L68_21900</name>
</gene>
<dbReference type="Gene3D" id="2.80.10.50">
    <property type="match status" value="2"/>
</dbReference>
<proteinExistence type="predicted"/>
<dbReference type="AlphaFoldDB" id="A0A5B2X7H0"/>
<dbReference type="CDD" id="cd00257">
    <property type="entry name" value="beta-trefoil_FSCN-like"/>
    <property type="match status" value="1"/>
</dbReference>
<sequence length="481" mass="51476">MAKRSCFRASNNQYVRAEGVAMGEPRVPPATGPDPWEIFTKTDAGGGLITLRAANGSYLSAVEGGGGVESAGLVIAGRVVVNRLDSRDAETFVVDESTYSPATTFRAANGRYVSAEQGGGGVVHANRPIVGGGWERFTLGTVADGVSVQAQNANSYWQVPDTGAAVLANGASVGTPEKFVREAGYDRARPKKLLVYYAWPSAFDGGGGVYQVAKLFAQYEYVILGGGVEDVNHGDHRNTTEIIAAIRDLSGGATIVFGYLPLGNVPTTPGYSLDELGRRAGAWRSMGVTGVLVDQFGYEFLTGDTNTDRRNRQNGAVDRIHDYGLSVAANGSNPDQVFNTADGGVAVGGTDFYFSESYQIEAGHYQTLSAWHDKAEKVRDYQSSVDFRVLVTTTTTDSVAYTEALFFYAWYSAMLYGYEAIAWGEPNYSAISNTATFRRRPGFTPGYFTAPTSSPSTGVYERTTDGSTLYVDTNTNTAGTR</sequence>
<dbReference type="RefSeq" id="WP_149851515.1">
    <property type="nucleotide sequence ID" value="NZ_VUOB01000040.1"/>
</dbReference>
<comment type="caution">
    <text evidence="1">The sequence shown here is derived from an EMBL/GenBank/DDBJ whole genome shotgun (WGS) entry which is preliminary data.</text>
</comment>
<dbReference type="EMBL" id="VUOB01000040">
    <property type="protein sequence ID" value="KAA2259165.1"/>
    <property type="molecule type" value="Genomic_DNA"/>
</dbReference>
<organism evidence="1 2">
    <name type="scientific">Solihabitans fulvus</name>
    <dbReference type="NCBI Taxonomy" id="1892852"/>
    <lineage>
        <taxon>Bacteria</taxon>
        <taxon>Bacillati</taxon>
        <taxon>Actinomycetota</taxon>
        <taxon>Actinomycetes</taxon>
        <taxon>Pseudonocardiales</taxon>
        <taxon>Pseudonocardiaceae</taxon>
        <taxon>Solihabitans</taxon>
    </lineage>
</organism>
<dbReference type="Proteomes" id="UP000323454">
    <property type="component" value="Unassembled WGS sequence"/>
</dbReference>
<reference evidence="1 2" key="2">
    <citation type="submission" date="2019-09" db="EMBL/GenBank/DDBJ databases">
        <authorList>
            <person name="Jin C."/>
        </authorList>
    </citation>
    <scope>NUCLEOTIDE SEQUENCE [LARGE SCALE GENOMIC DNA]</scope>
    <source>
        <strain evidence="1 2">AN110305</strain>
    </source>
</reference>
<protein>
    <submittedName>
        <fullName evidence="1">Uncharacterized protein</fullName>
    </submittedName>
</protein>
<accession>A0A5B2X7H0</accession>
<name>A0A5B2X7H0_9PSEU</name>
<keyword evidence="2" id="KW-1185">Reference proteome</keyword>
<dbReference type="SUPFAM" id="SSF50405">
    <property type="entry name" value="Actin-crosslinking proteins"/>
    <property type="match status" value="1"/>
</dbReference>
<evidence type="ECO:0000313" key="1">
    <source>
        <dbReference type="EMBL" id="KAA2259165.1"/>
    </source>
</evidence>
<dbReference type="OrthoDB" id="9783748at2"/>
<dbReference type="InterPro" id="IPR008999">
    <property type="entry name" value="Actin-crosslinking"/>
</dbReference>
<reference evidence="1 2" key="1">
    <citation type="submission" date="2019-09" db="EMBL/GenBank/DDBJ databases">
        <title>Goodfellowia gen. nov., a new genus of the Pseudonocardineae related to Actinoalloteichus, containing Goodfellowia coeruleoviolacea gen. nov., comb. nov. gen. nov., comb. nov.</title>
        <authorList>
            <person name="Labeda D."/>
        </authorList>
    </citation>
    <scope>NUCLEOTIDE SEQUENCE [LARGE SCALE GENOMIC DNA]</scope>
    <source>
        <strain evidence="1 2">AN110305</strain>
    </source>
</reference>
<evidence type="ECO:0000313" key="2">
    <source>
        <dbReference type="Proteomes" id="UP000323454"/>
    </source>
</evidence>